<accession>A0A0W8G5F9</accession>
<dbReference type="EMBL" id="LNQE01000224">
    <property type="protein sequence ID" value="KUG28375.1"/>
    <property type="molecule type" value="Genomic_DNA"/>
</dbReference>
<dbReference type="AlphaFoldDB" id="A0A0W8G5F9"/>
<proteinExistence type="predicted"/>
<protein>
    <submittedName>
        <fullName evidence="1">Uncharacterized protein</fullName>
    </submittedName>
</protein>
<gene>
    <name evidence="1" type="ORF">ASZ90_001745</name>
</gene>
<name>A0A0W8G5F9_9ZZZZ</name>
<comment type="caution">
    <text evidence="1">The sequence shown here is derived from an EMBL/GenBank/DDBJ whole genome shotgun (WGS) entry which is preliminary data.</text>
</comment>
<reference evidence="1" key="1">
    <citation type="journal article" date="2015" name="Proc. Natl. Acad. Sci. U.S.A.">
        <title>Networks of energetic and metabolic interactions define dynamics in microbial communities.</title>
        <authorList>
            <person name="Embree M."/>
            <person name="Liu J.K."/>
            <person name="Al-Bassam M.M."/>
            <person name="Zengler K."/>
        </authorList>
    </citation>
    <scope>NUCLEOTIDE SEQUENCE</scope>
</reference>
<evidence type="ECO:0000313" key="1">
    <source>
        <dbReference type="EMBL" id="KUG28375.1"/>
    </source>
</evidence>
<organism evidence="1">
    <name type="scientific">hydrocarbon metagenome</name>
    <dbReference type="NCBI Taxonomy" id="938273"/>
    <lineage>
        <taxon>unclassified sequences</taxon>
        <taxon>metagenomes</taxon>
        <taxon>ecological metagenomes</taxon>
    </lineage>
</organism>
<sequence>MRIRRTSLGKKAACLIVAAIPERRDTLQRSGSTTGAGGLLNGKQDLVISSARLVWYGDGMQRIPDMHDNVAS</sequence>